<dbReference type="PANTHER" id="PTHR11709:SF71">
    <property type="entry name" value="OXIDOREDUCTASE TPCJ"/>
    <property type="match status" value="1"/>
</dbReference>
<dbReference type="CDD" id="cd13854">
    <property type="entry name" value="CuRO_1_MaLCC_like"/>
    <property type="match status" value="1"/>
</dbReference>
<dbReference type="SUPFAM" id="SSF49503">
    <property type="entry name" value="Cupredoxins"/>
    <property type="match status" value="3"/>
</dbReference>
<accession>A0ABR4PCE8</accession>
<proteinExistence type="inferred from homology"/>
<dbReference type="InterPro" id="IPR045087">
    <property type="entry name" value="Cu-oxidase_fam"/>
</dbReference>
<keyword evidence="3" id="KW-0560">Oxidoreductase</keyword>
<dbReference type="Proteomes" id="UP001629113">
    <property type="component" value="Unassembled WGS sequence"/>
</dbReference>
<gene>
    <name evidence="8" type="ORF">PVAG01_07451</name>
</gene>
<dbReference type="Gene3D" id="2.60.40.420">
    <property type="entry name" value="Cupredoxins - blue copper proteins"/>
    <property type="match status" value="3"/>
</dbReference>
<dbReference type="PROSITE" id="PS00079">
    <property type="entry name" value="MULTICOPPER_OXIDASE1"/>
    <property type="match status" value="1"/>
</dbReference>
<feature type="domain" description="Plastocyanin-like" evidence="6">
    <location>
        <begin position="462"/>
        <end position="592"/>
    </location>
</feature>
<feature type="domain" description="Plastocyanin-like" evidence="7">
    <location>
        <begin position="85"/>
        <end position="199"/>
    </location>
</feature>
<dbReference type="InterPro" id="IPR011706">
    <property type="entry name" value="Cu-oxidase_C"/>
</dbReference>
<protein>
    <submittedName>
        <fullName evidence="8">Multicopper oxidase</fullName>
    </submittedName>
</protein>
<dbReference type="InterPro" id="IPR002355">
    <property type="entry name" value="Cu_oxidase_Cu_BS"/>
</dbReference>
<dbReference type="Pfam" id="PF07731">
    <property type="entry name" value="Cu-oxidase_2"/>
    <property type="match status" value="1"/>
</dbReference>
<evidence type="ECO:0000313" key="8">
    <source>
        <dbReference type="EMBL" id="KAL3421006.1"/>
    </source>
</evidence>
<dbReference type="Pfam" id="PF00394">
    <property type="entry name" value="Cu-oxidase"/>
    <property type="match status" value="1"/>
</dbReference>
<evidence type="ECO:0000256" key="4">
    <source>
        <dbReference type="ARBA" id="ARBA00023008"/>
    </source>
</evidence>
<feature type="domain" description="Plastocyanin-like" evidence="5">
    <location>
        <begin position="210"/>
        <end position="365"/>
    </location>
</feature>
<reference evidence="8 9" key="1">
    <citation type="submission" date="2024-06" db="EMBL/GenBank/DDBJ databases">
        <title>Complete genome of Phlyctema vagabunda strain 19-DSS-EL-015.</title>
        <authorList>
            <person name="Fiorenzani C."/>
        </authorList>
    </citation>
    <scope>NUCLEOTIDE SEQUENCE [LARGE SCALE GENOMIC DNA]</scope>
    <source>
        <strain evidence="8 9">19-DSS-EL-015</strain>
    </source>
</reference>
<keyword evidence="4" id="KW-0186">Copper</keyword>
<evidence type="ECO:0000256" key="3">
    <source>
        <dbReference type="ARBA" id="ARBA00023002"/>
    </source>
</evidence>
<sequence length="634" mass="71366">MHWKRFTQLVFWYIFGSDIGELDPDSNALSYTNHNSEISSGAITPGSQCNTATNRQCWSEGFDIKTDYEAYTPTGVVREFFLEATNEYIAPDGYNTSRMLFNKTYPGPTLEGNWGDTFRITVKNSLTNLNGTSVHWHGIRQKNSNWFDGVSGVTECPIAPGESFTYEWNATQYGTSWYHSHFSLQYADGLLGPLKINGPTSMNYDVDLGPVLLSDHFHKDAFSQVHLEYLGRPPSPDSMLMNGNGTYYCCSKCPNAQPNCVGGSKLTTFYFEHDKSYKLSLVNTAASTHITFWIDSHDFYVVASDFVPIEPYYAKILNIAIGQRYDIIVKTKAKSKSGSGDYWMHARDCQNGGARSNLGIIRYNANSTRIPWTPPPGDNDICYGCLDELHKDLVPMVQKNVTLPANMEYRNDSLKVHLVGFPDEFNENSIMHKWVLKDSSMYLDWNQPSLSLLSVAAEKGWDTTPFPKGYAPVDLSKYETDSWVYFLIEGKFQDSLDNAPKKIYKMQAPVAHPIHVHGHDIAILDSGTTEFNPNTANLTLVNPPRRDVALLPVDGYLIIAFQINNPGAWLMHCHIAWHASGGLALQFIEKPNELVRSFKKSGILEQYAESCTNWGAYYTVFNKNNHAEQDDSGI</sequence>
<evidence type="ECO:0000259" key="5">
    <source>
        <dbReference type="Pfam" id="PF00394"/>
    </source>
</evidence>
<dbReference type="EMBL" id="JBFCZG010000006">
    <property type="protein sequence ID" value="KAL3421006.1"/>
    <property type="molecule type" value="Genomic_DNA"/>
</dbReference>
<evidence type="ECO:0000259" key="7">
    <source>
        <dbReference type="Pfam" id="PF07732"/>
    </source>
</evidence>
<organism evidence="8 9">
    <name type="scientific">Phlyctema vagabunda</name>
    <dbReference type="NCBI Taxonomy" id="108571"/>
    <lineage>
        <taxon>Eukaryota</taxon>
        <taxon>Fungi</taxon>
        <taxon>Dikarya</taxon>
        <taxon>Ascomycota</taxon>
        <taxon>Pezizomycotina</taxon>
        <taxon>Leotiomycetes</taxon>
        <taxon>Helotiales</taxon>
        <taxon>Dermateaceae</taxon>
        <taxon>Phlyctema</taxon>
    </lineage>
</organism>
<evidence type="ECO:0000256" key="2">
    <source>
        <dbReference type="ARBA" id="ARBA00022723"/>
    </source>
</evidence>
<dbReference type="InterPro" id="IPR001117">
    <property type="entry name" value="Cu-oxidase_2nd"/>
</dbReference>
<dbReference type="CDD" id="cd13901">
    <property type="entry name" value="CuRO_3_MaLCC_like"/>
    <property type="match status" value="1"/>
</dbReference>
<dbReference type="PROSITE" id="PS00080">
    <property type="entry name" value="MULTICOPPER_OXIDASE2"/>
    <property type="match status" value="1"/>
</dbReference>
<dbReference type="PANTHER" id="PTHR11709">
    <property type="entry name" value="MULTI-COPPER OXIDASE"/>
    <property type="match status" value="1"/>
</dbReference>
<comment type="caution">
    <text evidence="8">The sequence shown here is derived from an EMBL/GenBank/DDBJ whole genome shotgun (WGS) entry which is preliminary data.</text>
</comment>
<dbReference type="InterPro" id="IPR033138">
    <property type="entry name" value="Cu_oxidase_CS"/>
</dbReference>
<dbReference type="Pfam" id="PF07732">
    <property type="entry name" value="Cu-oxidase_3"/>
    <property type="match status" value="1"/>
</dbReference>
<evidence type="ECO:0000313" key="9">
    <source>
        <dbReference type="Proteomes" id="UP001629113"/>
    </source>
</evidence>
<evidence type="ECO:0000256" key="1">
    <source>
        <dbReference type="ARBA" id="ARBA00010609"/>
    </source>
</evidence>
<dbReference type="InterPro" id="IPR011707">
    <property type="entry name" value="Cu-oxidase-like_N"/>
</dbReference>
<name>A0ABR4PCE8_9HELO</name>
<keyword evidence="9" id="KW-1185">Reference proteome</keyword>
<keyword evidence="2" id="KW-0479">Metal-binding</keyword>
<comment type="similarity">
    <text evidence="1">Belongs to the multicopper oxidase family.</text>
</comment>
<evidence type="ECO:0000259" key="6">
    <source>
        <dbReference type="Pfam" id="PF07731"/>
    </source>
</evidence>
<dbReference type="InterPro" id="IPR008972">
    <property type="entry name" value="Cupredoxin"/>
</dbReference>